<dbReference type="Proteomes" id="UP000054350">
    <property type="component" value="Unassembled WGS sequence"/>
</dbReference>
<proteinExistence type="predicted"/>
<dbReference type="AlphaFoldDB" id="A0A0L0SFN6"/>
<dbReference type="VEuPathDB" id="FungiDB:AMAG_07010"/>
<reference evidence="2" key="2">
    <citation type="submission" date="2009-11" db="EMBL/GenBank/DDBJ databases">
        <title>The Genome Sequence of Allomyces macrogynus strain ATCC 38327.</title>
        <authorList>
            <consortium name="The Broad Institute Genome Sequencing Platform"/>
            <person name="Russ C."/>
            <person name="Cuomo C."/>
            <person name="Shea T."/>
            <person name="Young S.K."/>
            <person name="Zeng Q."/>
            <person name="Koehrsen M."/>
            <person name="Haas B."/>
            <person name="Borodovsky M."/>
            <person name="Guigo R."/>
            <person name="Alvarado L."/>
            <person name="Berlin A."/>
            <person name="Borenstein D."/>
            <person name="Chen Z."/>
            <person name="Engels R."/>
            <person name="Freedman E."/>
            <person name="Gellesch M."/>
            <person name="Goldberg J."/>
            <person name="Griggs A."/>
            <person name="Gujja S."/>
            <person name="Heiman D."/>
            <person name="Hepburn T."/>
            <person name="Howarth C."/>
            <person name="Jen D."/>
            <person name="Larson L."/>
            <person name="Lewis B."/>
            <person name="Mehta T."/>
            <person name="Park D."/>
            <person name="Pearson M."/>
            <person name="Roberts A."/>
            <person name="Saif S."/>
            <person name="Shenoy N."/>
            <person name="Sisk P."/>
            <person name="Stolte C."/>
            <person name="Sykes S."/>
            <person name="Walk T."/>
            <person name="White J."/>
            <person name="Yandava C."/>
            <person name="Burger G."/>
            <person name="Gray M.W."/>
            <person name="Holland P.W.H."/>
            <person name="King N."/>
            <person name="Lang F.B.F."/>
            <person name="Roger A.J."/>
            <person name="Ruiz-Trillo I."/>
            <person name="Lander E."/>
            <person name="Nusbaum C."/>
        </authorList>
    </citation>
    <scope>NUCLEOTIDE SEQUENCE [LARGE SCALE GENOMIC DNA]</scope>
    <source>
        <strain evidence="2">ATCC 38327</strain>
    </source>
</reference>
<dbReference type="EMBL" id="GG745337">
    <property type="protein sequence ID" value="KNE61267.1"/>
    <property type="molecule type" value="Genomic_DNA"/>
</dbReference>
<name>A0A0L0SFN6_ALLM3</name>
<keyword evidence="2" id="KW-1185">Reference proteome</keyword>
<protein>
    <submittedName>
        <fullName evidence="1">Uncharacterized protein</fullName>
    </submittedName>
</protein>
<organism evidence="1 2">
    <name type="scientific">Allomyces macrogynus (strain ATCC 38327)</name>
    <name type="common">Allomyces javanicus var. macrogynus</name>
    <dbReference type="NCBI Taxonomy" id="578462"/>
    <lineage>
        <taxon>Eukaryota</taxon>
        <taxon>Fungi</taxon>
        <taxon>Fungi incertae sedis</taxon>
        <taxon>Blastocladiomycota</taxon>
        <taxon>Blastocladiomycetes</taxon>
        <taxon>Blastocladiales</taxon>
        <taxon>Blastocladiaceae</taxon>
        <taxon>Allomyces</taxon>
    </lineage>
</organism>
<gene>
    <name evidence="1" type="ORF">AMAG_07010</name>
</gene>
<reference evidence="1 2" key="1">
    <citation type="submission" date="2009-11" db="EMBL/GenBank/DDBJ databases">
        <title>Annotation of Allomyces macrogynus ATCC 38327.</title>
        <authorList>
            <consortium name="The Broad Institute Genome Sequencing Platform"/>
            <person name="Russ C."/>
            <person name="Cuomo C."/>
            <person name="Burger G."/>
            <person name="Gray M.W."/>
            <person name="Holland P.W.H."/>
            <person name="King N."/>
            <person name="Lang F.B.F."/>
            <person name="Roger A.J."/>
            <person name="Ruiz-Trillo I."/>
            <person name="Young S.K."/>
            <person name="Zeng Q."/>
            <person name="Gargeya S."/>
            <person name="Fitzgerald M."/>
            <person name="Haas B."/>
            <person name="Abouelleil A."/>
            <person name="Alvarado L."/>
            <person name="Arachchi H.M."/>
            <person name="Berlin A."/>
            <person name="Chapman S.B."/>
            <person name="Gearin G."/>
            <person name="Goldberg J."/>
            <person name="Griggs A."/>
            <person name="Gujja S."/>
            <person name="Hansen M."/>
            <person name="Heiman D."/>
            <person name="Howarth C."/>
            <person name="Larimer J."/>
            <person name="Lui A."/>
            <person name="MacDonald P.J.P."/>
            <person name="McCowen C."/>
            <person name="Montmayeur A."/>
            <person name="Murphy C."/>
            <person name="Neiman D."/>
            <person name="Pearson M."/>
            <person name="Priest M."/>
            <person name="Roberts A."/>
            <person name="Saif S."/>
            <person name="Shea T."/>
            <person name="Sisk P."/>
            <person name="Stolte C."/>
            <person name="Sykes S."/>
            <person name="Wortman J."/>
            <person name="Nusbaum C."/>
            <person name="Birren B."/>
        </authorList>
    </citation>
    <scope>NUCLEOTIDE SEQUENCE [LARGE SCALE GENOMIC DNA]</scope>
    <source>
        <strain evidence="1 2">ATCC 38327</strain>
    </source>
</reference>
<sequence length="164" mass="16872">MTNPWDTPAVRAAADTFKRLRTAPSKYSATAAGDWNKDVDTYGGAKHEAMETVRVALVPDTPHAASTTPGSAIAQLLGEPDAVLTSRDAVRALMAGGAGVSAQAAAIAGAPGPVISPGMQVAGQPGSGSTFLVYFWRGTHDYLAFEVDADGEQVKGSEWVLAGE</sequence>
<evidence type="ECO:0000313" key="1">
    <source>
        <dbReference type="EMBL" id="KNE61267.1"/>
    </source>
</evidence>
<accession>A0A0L0SFN6</accession>
<dbReference type="OrthoDB" id="5580129at2759"/>
<dbReference type="eggNOG" id="ENOG502SDAQ">
    <property type="taxonomic scope" value="Eukaryota"/>
</dbReference>
<evidence type="ECO:0000313" key="2">
    <source>
        <dbReference type="Proteomes" id="UP000054350"/>
    </source>
</evidence>